<name>A0A1I5C5S6_9MICO</name>
<dbReference type="Proteomes" id="UP000198867">
    <property type="component" value="Unassembled WGS sequence"/>
</dbReference>
<gene>
    <name evidence="1" type="ORF">SAMN05216219_2226</name>
</gene>
<evidence type="ECO:0000313" key="1">
    <source>
        <dbReference type="EMBL" id="SFN82277.1"/>
    </source>
</evidence>
<protein>
    <submittedName>
        <fullName evidence="1">Uncharacterized protein</fullName>
    </submittedName>
</protein>
<evidence type="ECO:0000313" key="2">
    <source>
        <dbReference type="Proteomes" id="UP000198867"/>
    </source>
</evidence>
<organism evidence="1 2">
    <name type="scientific">Mycetocola miduiensis</name>
    <dbReference type="NCBI Taxonomy" id="995034"/>
    <lineage>
        <taxon>Bacteria</taxon>
        <taxon>Bacillati</taxon>
        <taxon>Actinomycetota</taxon>
        <taxon>Actinomycetes</taxon>
        <taxon>Micrococcales</taxon>
        <taxon>Microbacteriaceae</taxon>
        <taxon>Mycetocola</taxon>
    </lineage>
</organism>
<reference evidence="2" key="1">
    <citation type="submission" date="2016-10" db="EMBL/GenBank/DDBJ databases">
        <authorList>
            <person name="Varghese N."/>
            <person name="Submissions S."/>
        </authorList>
    </citation>
    <scope>NUCLEOTIDE SEQUENCE [LARGE SCALE GENOMIC DNA]</scope>
    <source>
        <strain evidence="2">CGMCC 1.11101</strain>
    </source>
</reference>
<dbReference type="EMBL" id="FOVM01000006">
    <property type="protein sequence ID" value="SFN82277.1"/>
    <property type="molecule type" value="Genomic_DNA"/>
</dbReference>
<proteinExistence type="predicted"/>
<dbReference type="OrthoDB" id="3733361at2"/>
<dbReference type="AlphaFoldDB" id="A0A1I5C5S6"/>
<dbReference type="RefSeq" id="WP_143095058.1">
    <property type="nucleotide sequence ID" value="NZ_FOVM01000006.1"/>
</dbReference>
<sequence length="135" mass="14917">MLGEPIGIFDEFEIRRVQEIREDEVGGDAGDPLDSLGEAETLFVIRERDEFTGSLWLTDDWAAYDFGKRSGATTLTTVDVVAVGIVQGIVTLDDGSMNLGLMGTKRRTLLFAPTSVASLQRKVDHWADRELDLAR</sequence>
<keyword evidence="2" id="KW-1185">Reference proteome</keyword>
<accession>A0A1I5C5S6</accession>